<feature type="transmembrane region" description="Helical" evidence="5">
    <location>
        <begin position="132"/>
        <end position="154"/>
    </location>
</feature>
<feature type="transmembrane region" description="Helical" evidence="5">
    <location>
        <begin position="348"/>
        <end position="367"/>
    </location>
</feature>
<dbReference type="SUPFAM" id="SSF103481">
    <property type="entry name" value="Multidrug resistance efflux transporter EmrE"/>
    <property type="match status" value="2"/>
</dbReference>
<evidence type="ECO:0000313" key="8">
    <source>
        <dbReference type="Proteomes" id="UP000001396"/>
    </source>
</evidence>
<evidence type="ECO:0000313" key="7">
    <source>
        <dbReference type="EMBL" id="EFA80066.1"/>
    </source>
</evidence>
<dbReference type="Pfam" id="PF00892">
    <property type="entry name" value="EamA"/>
    <property type="match status" value="2"/>
</dbReference>
<dbReference type="EMBL" id="ADBJ01000031">
    <property type="protein sequence ID" value="EFA80066.1"/>
    <property type="molecule type" value="Genomic_DNA"/>
</dbReference>
<evidence type="ECO:0000256" key="3">
    <source>
        <dbReference type="ARBA" id="ARBA00022989"/>
    </source>
</evidence>
<dbReference type="PANTHER" id="PTHR22911">
    <property type="entry name" value="ACYL-MALONYL CONDENSING ENZYME-RELATED"/>
    <property type="match status" value="1"/>
</dbReference>
<feature type="transmembrane region" description="Helical" evidence="5">
    <location>
        <begin position="166"/>
        <end position="189"/>
    </location>
</feature>
<dbReference type="PANTHER" id="PTHR22911:SF6">
    <property type="entry name" value="SOLUTE CARRIER FAMILY 35 MEMBER G1"/>
    <property type="match status" value="1"/>
</dbReference>
<feature type="transmembrane region" description="Helical" evidence="5">
    <location>
        <begin position="318"/>
        <end position="336"/>
    </location>
</feature>
<gene>
    <name evidence="7" type="ORF">PPL_06888</name>
</gene>
<feature type="domain" description="EamA" evidence="6">
    <location>
        <begin position="261"/>
        <end position="389"/>
    </location>
</feature>
<proteinExistence type="predicted"/>
<name>D3BDT5_HETP5</name>
<accession>D3BDT5</accession>
<dbReference type="STRING" id="670386.D3BDT5"/>
<dbReference type="Proteomes" id="UP000001396">
    <property type="component" value="Unassembled WGS sequence"/>
</dbReference>
<dbReference type="AlphaFoldDB" id="D3BDT5"/>
<keyword evidence="4 5" id="KW-0472">Membrane</keyword>
<dbReference type="GO" id="GO:0016020">
    <property type="term" value="C:membrane"/>
    <property type="evidence" value="ECO:0007669"/>
    <property type="project" value="UniProtKB-SubCell"/>
</dbReference>
<reference evidence="7 8" key="1">
    <citation type="journal article" date="2011" name="Genome Res.">
        <title>Phylogeny-wide analysis of social amoeba genomes highlights ancient origins for complex intercellular communication.</title>
        <authorList>
            <person name="Heidel A.J."/>
            <person name="Lawal H.M."/>
            <person name="Felder M."/>
            <person name="Schilde C."/>
            <person name="Helps N.R."/>
            <person name="Tunggal B."/>
            <person name="Rivero F."/>
            <person name="John U."/>
            <person name="Schleicher M."/>
            <person name="Eichinger L."/>
            <person name="Platzer M."/>
            <person name="Noegel A.A."/>
            <person name="Schaap P."/>
            <person name="Gloeckner G."/>
        </authorList>
    </citation>
    <scope>NUCLEOTIDE SEQUENCE [LARGE SCALE GENOMIC DNA]</scope>
    <source>
        <strain evidence="8">ATCC 26659 / Pp 5 / PN500</strain>
    </source>
</reference>
<feature type="transmembrane region" description="Helical" evidence="5">
    <location>
        <begin position="220"/>
        <end position="237"/>
    </location>
</feature>
<feature type="domain" description="EamA" evidence="6">
    <location>
        <begin position="103"/>
        <end position="236"/>
    </location>
</feature>
<feature type="transmembrane region" description="Helical" evidence="5">
    <location>
        <begin position="289"/>
        <end position="312"/>
    </location>
</feature>
<feature type="transmembrane region" description="Helical" evidence="5">
    <location>
        <begin position="257"/>
        <end position="277"/>
    </location>
</feature>
<dbReference type="GeneID" id="31362369"/>
<keyword evidence="2 5" id="KW-0812">Transmembrane</keyword>
<protein>
    <recommendedName>
        <fullName evidence="6">EamA domain-containing protein</fullName>
    </recommendedName>
</protein>
<feature type="transmembrane region" description="Helical" evidence="5">
    <location>
        <begin position="103"/>
        <end position="126"/>
    </location>
</feature>
<dbReference type="InterPro" id="IPR037185">
    <property type="entry name" value="EmrE-like"/>
</dbReference>
<keyword evidence="8" id="KW-1185">Reference proteome</keyword>
<feature type="transmembrane region" description="Helical" evidence="5">
    <location>
        <begin position="195"/>
        <end position="213"/>
    </location>
</feature>
<sequence>MLLVTTLNILDLDKKMISNERFIKPEKDTNTLLHSLVTDSQSNSDIELQETTFEFNQLGLEKDTDNNNNNNDKKYQQAKVQEEFEIDIPIVKTSILEIIKSRLGFILIVTSAFFYSIYSLMVGVVIRSGMHFLEAILLRSAIGLIGGIIFLLLIGENPLGDKSKRLILVFRGLSSTSSAVCVFYTISVLPLGDAIAMSCSTLLFTGVLGSTILKEKWTTINSICTILSIVGVIIISKPSFIFGNNVNDESISQAKRILFTLIGVLGAFFQSVSNVFSRKIGKDTNPFVLVVYYQSIVVVSILPVCLFLNILRAPSLNQWLYLLGMGVLGFIFQGMGNRAFQIENVAKVSPLNYTQIIFTYIMQILFFKESPDIFSIFGSICIILCAVITAIKN</sequence>
<feature type="transmembrane region" description="Helical" evidence="5">
    <location>
        <begin position="373"/>
        <end position="391"/>
    </location>
</feature>
<dbReference type="RefSeq" id="XP_020432186.1">
    <property type="nucleotide sequence ID" value="XM_020577738.1"/>
</dbReference>
<dbReference type="InParanoid" id="D3BDT5"/>
<evidence type="ECO:0000256" key="4">
    <source>
        <dbReference type="ARBA" id="ARBA00023136"/>
    </source>
</evidence>
<comment type="caution">
    <text evidence="7">The sequence shown here is derived from an EMBL/GenBank/DDBJ whole genome shotgun (WGS) entry which is preliminary data.</text>
</comment>
<dbReference type="InterPro" id="IPR000620">
    <property type="entry name" value="EamA_dom"/>
</dbReference>
<evidence type="ECO:0000256" key="5">
    <source>
        <dbReference type="SAM" id="Phobius"/>
    </source>
</evidence>
<keyword evidence="3 5" id="KW-1133">Transmembrane helix</keyword>
<evidence type="ECO:0000259" key="6">
    <source>
        <dbReference type="Pfam" id="PF00892"/>
    </source>
</evidence>
<evidence type="ECO:0000256" key="2">
    <source>
        <dbReference type="ARBA" id="ARBA00022692"/>
    </source>
</evidence>
<organism evidence="7 8">
    <name type="scientific">Heterostelium pallidum (strain ATCC 26659 / Pp 5 / PN500)</name>
    <name type="common">Cellular slime mold</name>
    <name type="synonym">Polysphondylium pallidum</name>
    <dbReference type="NCBI Taxonomy" id="670386"/>
    <lineage>
        <taxon>Eukaryota</taxon>
        <taxon>Amoebozoa</taxon>
        <taxon>Evosea</taxon>
        <taxon>Eumycetozoa</taxon>
        <taxon>Dictyostelia</taxon>
        <taxon>Acytosteliales</taxon>
        <taxon>Acytosteliaceae</taxon>
        <taxon>Heterostelium</taxon>
    </lineage>
</organism>
<evidence type="ECO:0000256" key="1">
    <source>
        <dbReference type="ARBA" id="ARBA00004141"/>
    </source>
</evidence>
<dbReference type="OMA" id="KYSLWDA"/>
<comment type="subcellular location">
    <subcellularLocation>
        <location evidence="1">Membrane</location>
        <topology evidence="1">Multi-pass membrane protein</topology>
    </subcellularLocation>
</comment>